<organism evidence="3 4">
    <name type="scientific">Mya arenaria</name>
    <name type="common">Soft-shell clam</name>
    <dbReference type="NCBI Taxonomy" id="6604"/>
    <lineage>
        <taxon>Eukaryota</taxon>
        <taxon>Metazoa</taxon>
        <taxon>Spiralia</taxon>
        <taxon>Lophotrochozoa</taxon>
        <taxon>Mollusca</taxon>
        <taxon>Bivalvia</taxon>
        <taxon>Autobranchia</taxon>
        <taxon>Heteroconchia</taxon>
        <taxon>Euheterodonta</taxon>
        <taxon>Imparidentia</taxon>
        <taxon>Neoheterodontei</taxon>
        <taxon>Myida</taxon>
        <taxon>Myoidea</taxon>
        <taxon>Myidae</taxon>
        <taxon>Mya</taxon>
    </lineage>
</organism>
<feature type="transmembrane region" description="Helical" evidence="1">
    <location>
        <begin position="279"/>
        <end position="305"/>
    </location>
</feature>
<evidence type="ECO:0000313" key="4">
    <source>
        <dbReference type="Proteomes" id="UP001164746"/>
    </source>
</evidence>
<evidence type="ECO:0000259" key="2">
    <source>
        <dbReference type="Pfam" id="PF23069"/>
    </source>
</evidence>
<gene>
    <name evidence="3" type="ORF">MAR_022117</name>
</gene>
<keyword evidence="1" id="KW-1133">Transmembrane helix</keyword>
<dbReference type="EMBL" id="CP111014">
    <property type="protein sequence ID" value="WAQ97744.1"/>
    <property type="molecule type" value="Genomic_DNA"/>
</dbReference>
<accession>A0ABY7DMI9</accession>
<sequence>MATFLTFFKYYQHQGDWFERISAYGQCTFESPFSNSAWYDNTKGELTFTGTTMSGWSFTIFGGSTAIRSWRCVDHVTDTYLVLRTTSTFGVTVTGVTKSVYGYVCLALTRLSDASYIYYQQHDDVATAAVTCPDSLLHVADYTVTSSDGTLTCNGTDSWDVCTDVTQMTFDYTTCTTEVMFSAGGVLTCVATVTSGGYDYITVYNQDTAITSSTNRFACISTSGRWSSVAPGNCTAFQTPTTLPLAADQTTFVGHLIYVDTYFHNATTTASTGVSTGTIVGIIIVIFIVVPFFIVATMATIALFVCARVFITLLLEYTDIADHIPVTTRPPSPPGLYLKTTYLTLTEPVKGNEFPSYKEKGVLSLKDPRYKWPERKLGNTFATVEKEKERTLKLYGKKGMVGKYFKEKTKMLSLTEPERIELPDVATTPASLSNNQLKNGSTIKPLPPIHKNENKVIITNSSPRK</sequence>
<proteinExistence type="predicted"/>
<reference evidence="3" key="1">
    <citation type="submission" date="2022-11" db="EMBL/GenBank/DDBJ databases">
        <title>Centuries of genome instability and evolution in soft-shell clam transmissible cancer (bioRxiv).</title>
        <authorList>
            <person name="Hart S.F.M."/>
            <person name="Yonemitsu M.A."/>
            <person name="Giersch R.M."/>
            <person name="Beal B.F."/>
            <person name="Arriagada G."/>
            <person name="Davis B.W."/>
            <person name="Ostrander E.A."/>
            <person name="Goff S.P."/>
            <person name="Metzger M.J."/>
        </authorList>
    </citation>
    <scope>NUCLEOTIDE SEQUENCE</scope>
    <source>
        <strain evidence="3">MELC-2E11</strain>
        <tissue evidence="3">Siphon/mantle</tissue>
    </source>
</reference>
<dbReference type="InterPro" id="IPR055470">
    <property type="entry name" value="DUF7042"/>
</dbReference>
<evidence type="ECO:0000256" key="1">
    <source>
        <dbReference type="SAM" id="Phobius"/>
    </source>
</evidence>
<evidence type="ECO:0000313" key="3">
    <source>
        <dbReference type="EMBL" id="WAQ97744.1"/>
    </source>
</evidence>
<feature type="domain" description="DUF7042" evidence="2">
    <location>
        <begin position="132"/>
        <end position="223"/>
    </location>
</feature>
<dbReference type="Proteomes" id="UP001164746">
    <property type="component" value="Chromosome 3"/>
</dbReference>
<name>A0ABY7DMI9_MYAAR</name>
<keyword evidence="4" id="KW-1185">Reference proteome</keyword>
<keyword evidence="1" id="KW-0472">Membrane</keyword>
<dbReference type="Pfam" id="PF23069">
    <property type="entry name" value="DUF7042"/>
    <property type="match status" value="1"/>
</dbReference>
<keyword evidence="1" id="KW-0812">Transmembrane</keyword>
<protein>
    <recommendedName>
        <fullName evidence="2">DUF7042 domain-containing protein</fullName>
    </recommendedName>
</protein>